<feature type="transmembrane region" description="Helical" evidence="1">
    <location>
        <begin position="146"/>
        <end position="166"/>
    </location>
</feature>
<feature type="transmembrane region" description="Helical" evidence="1">
    <location>
        <begin position="119"/>
        <end position="140"/>
    </location>
</feature>
<protein>
    <recommendedName>
        <fullName evidence="2">Fatty acid hydroxylase domain-containing protein</fullName>
    </recommendedName>
</protein>
<evidence type="ECO:0000313" key="3">
    <source>
        <dbReference type="EMBL" id="VAW01317.1"/>
    </source>
</evidence>
<sequence>MNEEAVRKYRQQYREQNISKNYSGRGHLLLTTLVTVIVIYFSFNNLENVKPLEWLTIPLVFLLSNLVEYLGHKGPMHRKRRFLEVIFQRHAVEHHSFFTHEHMTFEGERDYAAVLFPPVMLLFFFGGIAAPIGILFYFLFGHNVAWLFVFTATLYFLNYELLHFIFHIDEDAWPSKIPFMKRLRKHHTLHHDRQLMNDYNFNITYPICDLIFGTNYREKKNPS</sequence>
<dbReference type="EMBL" id="UOEJ01000145">
    <property type="protein sequence ID" value="VAW01317.1"/>
    <property type="molecule type" value="Genomic_DNA"/>
</dbReference>
<gene>
    <name evidence="3" type="ORF">MNBD_ALPHA01-1428</name>
</gene>
<feature type="transmembrane region" description="Helical" evidence="1">
    <location>
        <begin position="26"/>
        <end position="43"/>
    </location>
</feature>
<reference evidence="3" key="1">
    <citation type="submission" date="2018-06" db="EMBL/GenBank/DDBJ databases">
        <authorList>
            <person name="Zhirakovskaya E."/>
        </authorList>
    </citation>
    <scope>NUCLEOTIDE SEQUENCE</scope>
</reference>
<feature type="transmembrane region" description="Helical" evidence="1">
    <location>
        <begin position="55"/>
        <end position="71"/>
    </location>
</feature>
<dbReference type="InterPro" id="IPR006694">
    <property type="entry name" value="Fatty_acid_hydroxylase"/>
</dbReference>
<feature type="domain" description="Fatty acid hydroxylase" evidence="2">
    <location>
        <begin position="59"/>
        <end position="214"/>
    </location>
</feature>
<accession>A0A3B0SK27</accession>
<dbReference type="GO" id="GO:0016491">
    <property type="term" value="F:oxidoreductase activity"/>
    <property type="evidence" value="ECO:0007669"/>
    <property type="project" value="InterPro"/>
</dbReference>
<keyword evidence="1" id="KW-0812">Transmembrane</keyword>
<dbReference type="GO" id="GO:0005506">
    <property type="term" value="F:iron ion binding"/>
    <property type="evidence" value="ECO:0007669"/>
    <property type="project" value="InterPro"/>
</dbReference>
<keyword evidence="1" id="KW-0472">Membrane</keyword>
<keyword evidence="1" id="KW-1133">Transmembrane helix</keyword>
<dbReference type="Pfam" id="PF04116">
    <property type="entry name" value="FA_hydroxylase"/>
    <property type="match status" value="1"/>
</dbReference>
<dbReference type="AlphaFoldDB" id="A0A3B0SK27"/>
<organism evidence="3">
    <name type="scientific">hydrothermal vent metagenome</name>
    <dbReference type="NCBI Taxonomy" id="652676"/>
    <lineage>
        <taxon>unclassified sequences</taxon>
        <taxon>metagenomes</taxon>
        <taxon>ecological metagenomes</taxon>
    </lineage>
</organism>
<dbReference type="GO" id="GO:0008610">
    <property type="term" value="P:lipid biosynthetic process"/>
    <property type="evidence" value="ECO:0007669"/>
    <property type="project" value="InterPro"/>
</dbReference>
<evidence type="ECO:0000259" key="2">
    <source>
        <dbReference type="Pfam" id="PF04116"/>
    </source>
</evidence>
<proteinExistence type="predicted"/>
<name>A0A3B0SK27_9ZZZZ</name>
<evidence type="ECO:0000256" key="1">
    <source>
        <dbReference type="SAM" id="Phobius"/>
    </source>
</evidence>